<dbReference type="GO" id="GO:0055130">
    <property type="term" value="P:D-alanine catabolic process"/>
    <property type="evidence" value="ECO:0007669"/>
    <property type="project" value="TreeGrafter"/>
</dbReference>
<dbReference type="GO" id="GO:0008718">
    <property type="term" value="F:D-amino-acid dehydrogenase activity"/>
    <property type="evidence" value="ECO:0007669"/>
    <property type="project" value="TreeGrafter"/>
</dbReference>
<dbReference type="EMBL" id="SJFN01000025">
    <property type="protein sequence ID" value="TBW35513.1"/>
    <property type="molecule type" value="Genomic_DNA"/>
</dbReference>
<dbReference type="InterPro" id="IPR006076">
    <property type="entry name" value="FAD-dep_OxRdtase"/>
</dbReference>
<keyword evidence="6" id="KW-1185">Reference proteome</keyword>
<dbReference type="Proteomes" id="UP000292781">
    <property type="component" value="Unassembled WGS sequence"/>
</dbReference>
<dbReference type="PANTHER" id="PTHR13847">
    <property type="entry name" value="SARCOSINE DEHYDROGENASE-RELATED"/>
    <property type="match status" value="1"/>
</dbReference>
<dbReference type="GO" id="GO:0005737">
    <property type="term" value="C:cytoplasm"/>
    <property type="evidence" value="ECO:0007669"/>
    <property type="project" value="TreeGrafter"/>
</dbReference>
<dbReference type="PANTHER" id="PTHR13847:SF280">
    <property type="entry name" value="D-AMINO ACID DEHYDROGENASE"/>
    <property type="match status" value="1"/>
</dbReference>
<evidence type="ECO:0000259" key="4">
    <source>
        <dbReference type="Pfam" id="PF01266"/>
    </source>
</evidence>
<protein>
    <submittedName>
        <fullName evidence="5">FAD-binding oxidoreductase</fullName>
    </submittedName>
</protein>
<dbReference type="SUPFAM" id="SSF51905">
    <property type="entry name" value="FAD/NAD(P)-binding domain"/>
    <property type="match status" value="1"/>
</dbReference>
<sequence>MYRSRPDGRRLRRGRGPPVAGTHPRNALIARSPPMPHTFDRIPSDEILPARADVVVIGAGIIGVTAALELARAGLSVALVEKGWVAAEQSSRNWGWVRQQGRDRREIPLIVESLAIWDRLQAESPVDLGFRRTGLVSLTRSPDELARWRRWAVRGRAGGIVVEDLSADEAEAAFPSRGAPWIGGLRTPTDGRAEPAVAVPAIAALARAAGVGLHQETAVRGIEIDAGNVTGVVTERGRIATSKVLVAGGAWSSQLLRRNGIRLPQLNLRSTVIRTTPAPELISGALMSQEFCLRRRLDGGFTLTLRGDESSDVVVDAFRFLRPFLPGLLREFRAIKLRFGTRFFVDLARWWPRPLDRVSAFEEERVSDPAPDPAVIRKALAAFKRNRPEVAGVAPAEAWAGRIDATPDGVPVISTVATVAGLTIATGFCGHGFGIGPGAGRLAADLVRGTAPIVDPTPFRLSRFDDGTPIFLDPDVI</sequence>
<dbReference type="Gene3D" id="3.30.9.10">
    <property type="entry name" value="D-Amino Acid Oxidase, subunit A, domain 2"/>
    <property type="match status" value="2"/>
</dbReference>
<feature type="domain" description="FAD dependent oxidoreductase" evidence="4">
    <location>
        <begin position="53"/>
        <end position="446"/>
    </location>
</feature>
<keyword evidence="2" id="KW-0560">Oxidoreductase</keyword>
<evidence type="ECO:0000256" key="3">
    <source>
        <dbReference type="SAM" id="MobiDB-lite"/>
    </source>
</evidence>
<evidence type="ECO:0000256" key="2">
    <source>
        <dbReference type="ARBA" id="ARBA00023002"/>
    </source>
</evidence>
<evidence type="ECO:0000313" key="5">
    <source>
        <dbReference type="EMBL" id="TBW35513.1"/>
    </source>
</evidence>
<comment type="similarity">
    <text evidence="1">Belongs to the DadA oxidoreductase family.</text>
</comment>
<dbReference type="OrthoDB" id="9787190at2"/>
<organism evidence="5 6">
    <name type="scientific">Siculibacillus lacustris</name>
    <dbReference type="NCBI Taxonomy" id="1549641"/>
    <lineage>
        <taxon>Bacteria</taxon>
        <taxon>Pseudomonadati</taxon>
        <taxon>Pseudomonadota</taxon>
        <taxon>Alphaproteobacteria</taxon>
        <taxon>Hyphomicrobiales</taxon>
        <taxon>Ancalomicrobiaceae</taxon>
        <taxon>Siculibacillus</taxon>
    </lineage>
</organism>
<dbReference type="Pfam" id="PF01266">
    <property type="entry name" value="DAO"/>
    <property type="match status" value="1"/>
</dbReference>
<feature type="region of interest" description="Disordered" evidence="3">
    <location>
        <begin position="1"/>
        <end position="35"/>
    </location>
</feature>
<dbReference type="AlphaFoldDB" id="A0A4V6MZ07"/>
<accession>A0A4V6MZ07</accession>
<dbReference type="GO" id="GO:0005886">
    <property type="term" value="C:plasma membrane"/>
    <property type="evidence" value="ECO:0007669"/>
    <property type="project" value="TreeGrafter"/>
</dbReference>
<name>A0A4V6MZ07_9HYPH</name>
<comment type="caution">
    <text evidence="5">The sequence shown here is derived from an EMBL/GenBank/DDBJ whole genome shotgun (WGS) entry which is preliminary data.</text>
</comment>
<reference evidence="5 6" key="1">
    <citation type="submission" date="2019-02" db="EMBL/GenBank/DDBJ databases">
        <title>Siculibacillus lacustris gen. nov., sp. nov., a new rosette-forming bacterium isolated from a freshwater crater lake (Lake St. Ana, Romania).</title>
        <authorList>
            <person name="Felfoldi T."/>
            <person name="Marton Z."/>
            <person name="Szabo A."/>
            <person name="Mentes A."/>
            <person name="Boka K."/>
            <person name="Marialigeti K."/>
            <person name="Mathe I."/>
            <person name="Koncz M."/>
            <person name="Schumann P."/>
            <person name="Toth E."/>
        </authorList>
    </citation>
    <scope>NUCLEOTIDE SEQUENCE [LARGE SCALE GENOMIC DNA]</scope>
    <source>
        <strain evidence="5 6">SA-279</strain>
    </source>
</reference>
<dbReference type="InterPro" id="IPR036188">
    <property type="entry name" value="FAD/NAD-bd_sf"/>
</dbReference>
<proteinExistence type="inferred from homology"/>
<dbReference type="Gene3D" id="3.50.50.60">
    <property type="entry name" value="FAD/NAD(P)-binding domain"/>
    <property type="match status" value="2"/>
</dbReference>
<evidence type="ECO:0000313" key="6">
    <source>
        <dbReference type="Proteomes" id="UP000292781"/>
    </source>
</evidence>
<evidence type="ECO:0000256" key="1">
    <source>
        <dbReference type="ARBA" id="ARBA00009410"/>
    </source>
</evidence>
<gene>
    <name evidence="5" type="ORF">EYW49_15925</name>
</gene>